<evidence type="ECO:0000256" key="1">
    <source>
        <dbReference type="SAM" id="Phobius"/>
    </source>
</evidence>
<protein>
    <recommendedName>
        <fullName evidence="4">Tetratricopeptide repeat-like domain-containing protein</fullName>
    </recommendedName>
</protein>
<evidence type="ECO:0008006" key="4">
    <source>
        <dbReference type="Google" id="ProtNLM"/>
    </source>
</evidence>
<evidence type="ECO:0000313" key="2">
    <source>
        <dbReference type="EMBL" id="SMX22408.1"/>
    </source>
</evidence>
<accession>A0A238IVC0</accession>
<feature type="transmembrane region" description="Helical" evidence="1">
    <location>
        <begin position="26"/>
        <end position="44"/>
    </location>
</feature>
<dbReference type="OrthoDB" id="7173339at2"/>
<gene>
    <name evidence="2" type="ORF">BOA8489_00504</name>
</gene>
<dbReference type="Proteomes" id="UP000201838">
    <property type="component" value="Unassembled WGS sequence"/>
</dbReference>
<organism evidence="2 3">
    <name type="scientific">Boseongicola aestuarii</name>
    <dbReference type="NCBI Taxonomy" id="1470561"/>
    <lineage>
        <taxon>Bacteria</taxon>
        <taxon>Pseudomonadati</taxon>
        <taxon>Pseudomonadota</taxon>
        <taxon>Alphaproteobacteria</taxon>
        <taxon>Rhodobacterales</taxon>
        <taxon>Paracoccaceae</taxon>
        <taxon>Boseongicola</taxon>
    </lineage>
</organism>
<dbReference type="AlphaFoldDB" id="A0A238IVC0"/>
<proteinExistence type="predicted"/>
<sequence>MSEQDSFINEVSEEVRKDRLYRLFKRYGWIAALGIVVIVGGAAWNEWRKAQATAAAQGAGDAILAAFEGDAEARAAALAAIEPGDNAARNAILALMQAGAALATEDRPGSVALLESLAGDASAPRPYRDLATLKAVILGAGTTDPEDRIARLNALALGGGSFRLLASEQIALAEIEMGDREAALARLREINADAETSQDLRRRASQLIVALGGSLTDG</sequence>
<keyword evidence="1" id="KW-1133">Transmembrane helix</keyword>
<evidence type="ECO:0000313" key="3">
    <source>
        <dbReference type="Proteomes" id="UP000201838"/>
    </source>
</evidence>
<dbReference type="RefSeq" id="WP_093972364.1">
    <property type="nucleotide sequence ID" value="NZ_FXXQ01000001.1"/>
</dbReference>
<keyword evidence="1" id="KW-0812">Transmembrane</keyword>
<dbReference type="EMBL" id="FXXQ01000001">
    <property type="protein sequence ID" value="SMX22408.1"/>
    <property type="molecule type" value="Genomic_DNA"/>
</dbReference>
<name>A0A238IVC0_9RHOB</name>
<reference evidence="2 3" key="1">
    <citation type="submission" date="2017-05" db="EMBL/GenBank/DDBJ databases">
        <authorList>
            <person name="Song R."/>
            <person name="Chenine A.L."/>
            <person name="Ruprecht R.M."/>
        </authorList>
    </citation>
    <scope>NUCLEOTIDE SEQUENCE [LARGE SCALE GENOMIC DNA]</scope>
    <source>
        <strain evidence="2 3">CECT 8489</strain>
    </source>
</reference>
<keyword evidence="3" id="KW-1185">Reference proteome</keyword>
<keyword evidence="1" id="KW-0472">Membrane</keyword>